<evidence type="ECO:0000256" key="6">
    <source>
        <dbReference type="RuleBase" id="RU004168"/>
    </source>
</evidence>
<dbReference type="InterPro" id="IPR017968">
    <property type="entry name" value="Acylphosphatase_CS"/>
</dbReference>
<feature type="active site" evidence="4">
    <location>
        <position position="17"/>
    </location>
</feature>
<dbReference type="EMBL" id="NWBU01000009">
    <property type="protein sequence ID" value="PTQ10904.1"/>
    <property type="molecule type" value="Genomic_DNA"/>
</dbReference>
<dbReference type="AlphaFoldDB" id="A0A2T5FXU8"/>
<keyword evidence="9" id="KW-1185">Reference proteome</keyword>
<dbReference type="SUPFAM" id="SSF54975">
    <property type="entry name" value="Acylphosphatase/BLUF domain-like"/>
    <property type="match status" value="1"/>
</dbReference>
<dbReference type="InterPro" id="IPR020456">
    <property type="entry name" value="Acylphosphatase"/>
</dbReference>
<evidence type="ECO:0000256" key="1">
    <source>
        <dbReference type="ARBA" id="ARBA00005614"/>
    </source>
</evidence>
<evidence type="ECO:0000256" key="4">
    <source>
        <dbReference type="PROSITE-ProRule" id="PRU00520"/>
    </source>
</evidence>
<dbReference type="EC" id="3.6.1.7" evidence="2 4"/>
<dbReference type="PANTHER" id="PTHR47268:SF4">
    <property type="entry name" value="ACYLPHOSPHATASE"/>
    <property type="match status" value="1"/>
</dbReference>
<dbReference type="PANTHER" id="PTHR47268">
    <property type="entry name" value="ACYLPHOSPHATASE"/>
    <property type="match status" value="1"/>
</dbReference>
<keyword evidence="4 5" id="KW-0378">Hydrolase</keyword>
<evidence type="ECO:0000256" key="3">
    <source>
        <dbReference type="ARBA" id="ARBA00047645"/>
    </source>
</evidence>
<dbReference type="OrthoDB" id="5295388at2"/>
<feature type="domain" description="Acylphosphatase-like" evidence="7">
    <location>
        <begin position="2"/>
        <end position="88"/>
    </location>
</feature>
<dbReference type="GO" id="GO:0003998">
    <property type="term" value="F:acylphosphatase activity"/>
    <property type="evidence" value="ECO:0007669"/>
    <property type="project" value="UniProtKB-EC"/>
</dbReference>
<protein>
    <recommendedName>
        <fullName evidence="2 4">Acylphosphatase</fullName>
        <ecNumber evidence="2 4">3.6.1.7</ecNumber>
    </recommendedName>
</protein>
<dbReference type="Proteomes" id="UP000244162">
    <property type="component" value="Unassembled WGS sequence"/>
</dbReference>
<evidence type="ECO:0000313" key="8">
    <source>
        <dbReference type="EMBL" id="PTQ10904.1"/>
    </source>
</evidence>
<evidence type="ECO:0000313" key="9">
    <source>
        <dbReference type="Proteomes" id="UP000244162"/>
    </source>
</evidence>
<dbReference type="PRINTS" id="PR00112">
    <property type="entry name" value="ACYLPHPHTASE"/>
</dbReference>
<sequence length="90" mass="9875">MSRRLLIHGRVQGVFFRDWTVETARSLGLDGWVRNRADGSVEALVSGEAQVIARFVALCHEGPPAARVDRVEVEESGEAVAPGFTRRATQ</sequence>
<dbReference type="InterPro" id="IPR001792">
    <property type="entry name" value="Acylphosphatase-like_dom"/>
</dbReference>
<proteinExistence type="inferred from homology"/>
<comment type="similarity">
    <text evidence="1 6">Belongs to the acylphosphatase family.</text>
</comment>
<organism evidence="8 9">
    <name type="scientific">Sphingomonas oleivorans</name>
    <dbReference type="NCBI Taxonomy" id="1735121"/>
    <lineage>
        <taxon>Bacteria</taxon>
        <taxon>Pseudomonadati</taxon>
        <taxon>Pseudomonadota</taxon>
        <taxon>Alphaproteobacteria</taxon>
        <taxon>Sphingomonadales</taxon>
        <taxon>Sphingomonadaceae</taxon>
        <taxon>Sphingomonas</taxon>
    </lineage>
</organism>
<dbReference type="PROSITE" id="PS00150">
    <property type="entry name" value="ACYLPHOSPHATASE_1"/>
    <property type="match status" value="1"/>
</dbReference>
<gene>
    <name evidence="8" type="ORF">CLG96_10995</name>
</gene>
<comment type="catalytic activity">
    <reaction evidence="3 4 5">
        <text>an acyl phosphate + H2O = a carboxylate + phosphate + H(+)</text>
        <dbReference type="Rhea" id="RHEA:14965"/>
        <dbReference type="ChEBI" id="CHEBI:15377"/>
        <dbReference type="ChEBI" id="CHEBI:15378"/>
        <dbReference type="ChEBI" id="CHEBI:29067"/>
        <dbReference type="ChEBI" id="CHEBI:43474"/>
        <dbReference type="ChEBI" id="CHEBI:59918"/>
        <dbReference type="EC" id="3.6.1.7"/>
    </reaction>
</comment>
<comment type="caution">
    <text evidence="8">The sequence shown here is derived from an EMBL/GenBank/DDBJ whole genome shotgun (WGS) entry which is preliminary data.</text>
</comment>
<dbReference type="InterPro" id="IPR036046">
    <property type="entry name" value="Acylphosphatase-like_dom_sf"/>
</dbReference>
<dbReference type="Gene3D" id="3.30.70.100">
    <property type="match status" value="1"/>
</dbReference>
<evidence type="ECO:0000256" key="5">
    <source>
        <dbReference type="RuleBase" id="RU000553"/>
    </source>
</evidence>
<dbReference type="NCBIfam" id="NF010996">
    <property type="entry name" value="PRK14421.1"/>
    <property type="match status" value="1"/>
</dbReference>
<feature type="active site" evidence="4">
    <location>
        <position position="35"/>
    </location>
</feature>
<accession>A0A2T5FXU8</accession>
<dbReference type="PROSITE" id="PS00151">
    <property type="entry name" value="ACYLPHOSPHATASE_2"/>
    <property type="match status" value="1"/>
</dbReference>
<evidence type="ECO:0000259" key="7">
    <source>
        <dbReference type="PROSITE" id="PS51160"/>
    </source>
</evidence>
<reference evidence="8 9" key="1">
    <citation type="submission" date="2017-09" db="EMBL/GenBank/DDBJ databases">
        <title>Sphingomonas panjinensis sp.nov., isolated from oil-contaminated soil.</title>
        <authorList>
            <person name="Wang L."/>
            <person name="Chen L."/>
        </authorList>
    </citation>
    <scope>NUCLEOTIDE SEQUENCE [LARGE SCALE GENOMIC DNA]</scope>
    <source>
        <strain evidence="8 9">FW-11</strain>
    </source>
</reference>
<name>A0A2T5FXU8_9SPHN</name>
<evidence type="ECO:0000256" key="2">
    <source>
        <dbReference type="ARBA" id="ARBA00012150"/>
    </source>
</evidence>
<dbReference type="RefSeq" id="WP_107967943.1">
    <property type="nucleotide sequence ID" value="NZ_NWBU01000009.1"/>
</dbReference>
<dbReference type="PROSITE" id="PS51160">
    <property type="entry name" value="ACYLPHOSPHATASE_3"/>
    <property type="match status" value="1"/>
</dbReference>
<dbReference type="Pfam" id="PF00708">
    <property type="entry name" value="Acylphosphatase"/>
    <property type="match status" value="1"/>
</dbReference>